<name>A0A382M2Z4_9ZZZZ</name>
<organism evidence="2">
    <name type="scientific">marine metagenome</name>
    <dbReference type="NCBI Taxonomy" id="408172"/>
    <lineage>
        <taxon>unclassified sequences</taxon>
        <taxon>metagenomes</taxon>
        <taxon>ecological metagenomes</taxon>
    </lineage>
</organism>
<evidence type="ECO:0000259" key="1">
    <source>
        <dbReference type="SMART" id="SM00922"/>
    </source>
</evidence>
<dbReference type="SUPFAM" id="SSF51604">
    <property type="entry name" value="Enolase C-terminal domain-like"/>
    <property type="match status" value="1"/>
</dbReference>
<dbReference type="Gene3D" id="3.20.20.120">
    <property type="entry name" value="Enolase-like C-terminal domain"/>
    <property type="match status" value="1"/>
</dbReference>
<reference evidence="2" key="1">
    <citation type="submission" date="2018-05" db="EMBL/GenBank/DDBJ databases">
        <authorList>
            <person name="Lanie J.A."/>
            <person name="Ng W.-L."/>
            <person name="Kazmierczak K.M."/>
            <person name="Andrzejewski T.M."/>
            <person name="Davidsen T.M."/>
            <person name="Wayne K.J."/>
            <person name="Tettelin H."/>
            <person name="Glass J.I."/>
            <person name="Rusch D."/>
            <person name="Podicherti R."/>
            <person name="Tsui H.-C.T."/>
            <person name="Winkler M.E."/>
        </authorList>
    </citation>
    <scope>NUCLEOTIDE SEQUENCE</scope>
</reference>
<feature type="domain" description="Mandelate racemase/muconate lactonizing enzyme C-terminal" evidence="1">
    <location>
        <begin position="28"/>
        <end position="130"/>
    </location>
</feature>
<accession>A0A382M2Z4</accession>
<dbReference type="Pfam" id="PF13378">
    <property type="entry name" value="MR_MLE_C"/>
    <property type="match status" value="1"/>
</dbReference>
<dbReference type="InterPro" id="IPR036849">
    <property type="entry name" value="Enolase-like_C_sf"/>
</dbReference>
<dbReference type="InterPro" id="IPR013342">
    <property type="entry name" value="Mandelate_racemase_C"/>
</dbReference>
<dbReference type="AlphaFoldDB" id="A0A382M2Z4"/>
<evidence type="ECO:0000313" key="2">
    <source>
        <dbReference type="EMBL" id="SVC43246.1"/>
    </source>
</evidence>
<dbReference type="InterPro" id="IPR029065">
    <property type="entry name" value="Enolase_C-like"/>
</dbReference>
<dbReference type="EMBL" id="UINC01090905">
    <property type="protein sequence ID" value="SVC43246.1"/>
    <property type="molecule type" value="Genomic_DNA"/>
</dbReference>
<sequence length="134" mass="15136">VSRNPLGCRGIPIYASAGVEHEWYNDGESFLIEEAVRYKEEGYDAFKFRCGAVWHAAGMTYDRYFPILRRLREAVGPNFRLMHEAVGTQGGTLESIISDFAPVLEDLGFYWFEEAFGGGVSLLRWSLTPANYPS</sequence>
<gene>
    <name evidence="2" type="ORF">METZ01_LOCUS296100</name>
</gene>
<dbReference type="SMART" id="SM00922">
    <property type="entry name" value="MR_MLE"/>
    <property type="match status" value="1"/>
</dbReference>
<protein>
    <recommendedName>
        <fullName evidence="1">Mandelate racemase/muconate lactonizing enzyme C-terminal domain-containing protein</fullName>
    </recommendedName>
</protein>
<feature type="non-terminal residue" evidence="2">
    <location>
        <position position="1"/>
    </location>
</feature>
<proteinExistence type="predicted"/>